<proteinExistence type="predicted"/>
<dbReference type="SUPFAM" id="SSF101898">
    <property type="entry name" value="NHL repeat"/>
    <property type="match status" value="1"/>
</dbReference>
<evidence type="ECO:0000313" key="1">
    <source>
        <dbReference type="EMBL" id="KAH3892485.1"/>
    </source>
</evidence>
<accession>A0A9D4S6K4</accession>
<dbReference type="AlphaFoldDB" id="A0A9D4S6K4"/>
<dbReference type="Gene3D" id="2.120.10.30">
    <property type="entry name" value="TolB, C-terminal domain"/>
    <property type="match status" value="1"/>
</dbReference>
<comment type="caution">
    <text evidence="1">The sequence shown here is derived from an EMBL/GenBank/DDBJ whole genome shotgun (WGS) entry which is preliminary data.</text>
</comment>
<dbReference type="Proteomes" id="UP000828390">
    <property type="component" value="Unassembled WGS sequence"/>
</dbReference>
<evidence type="ECO:0000313" key="2">
    <source>
        <dbReference type="Proteomes" id="UP000828390"/>
    </source>
</evidence>
<organism evidence="1 2">
    <name type="scientific">Dreissena polymorpha</name>
    <name type="common">Zebra mussel</name>
    <name type="synonym">Mytilus polymorpha</name>
    <dbReference type="NCBI Taxonomy" id="45954"/>
    <lineage>
        <taxon>Eukaryota</taxon>
        <taxon>Metazoa</taxon>
        <taxon>Spiralia</taxon>
        <taxon>Lophotrochozoa</taxon>
        <taxon>Mollusca</taxon>
        <taxon>Bivalvia</taxon>
        <taxon>Autobranchia</taxon>
        <taxon>Heteroconchia</taxon>
        <taxon>Euheterodonta</taxon>
        <taxon>Imparidentia</taxon>
        <taxon>Neoheterodontei</taxon>
        <taxon>Myida</taxon>
        <taxon>Dreissenoidea</taxon>
        <taxon>Dreissenidae</taxon>
        <taxon>Dreissena</taxon>
    </lineage>
</organism>
<dbReference type="EMBL" id="JAIWYP010000001">
    <property type="protein sequence ID" value="KAH3892485.1"/>
    <property type="molecule type" value="Genomic_DNA"/>
</dbReference>
<sequence length="76" mass="8218">MHVHVFHSVFKCAASPTGDRIYVINSSQKKLLTLSTDGTLISTFTDFALQNPFGVHVTPAGQVLVCGFNSHIVIVC</sequence>
<keyword evidence="2" id="KW-1185">Reference proteome</keyword>
<dbReference type="InterPro" id="IPR011042">
    <property type="entry name" value="6-blade_b-propeller_TolB-like"/>
</dbReference>
<reference evidence="1" key="1">
    <citation type="journal article" date="2019" name="bioRxiv">
        <title>The Genome of the Zebra Mussel, Dreissena polymorpha: A Resource for Invasive Species Research.</title>
        <authorList>
            <person name="McCartney M.A."/>
            <person name="Auch B."/>
            <person name="Kono T."/>
            <person name="Mallez S."/>
            <person name="Zhang Y."/>
            <person name="Obille A."/>
            <person name="Becker A."/>
            <person name="Abrahante J.E."/>
            <person name="Garbe J."/>
            <person name="Badalamenti J.P."/>
            <person name="Herman A."/>
            <person name="Mangelson H."/>
            <person name="Liachko I."/>
            <person name="Sullivan S."/>
            <person name="Sone E.D."/>
            <person name="Koren S."/>
            <person name="Silverstein K.A.T."/>
            <person name="Beckman K.B."/>
            <person name="Gohl D.M."/>
        </authorList>
    </citation>
    <scope>NUCLEOTIDE SEQUENCE</scope>
    <source>
        <strain evidence="1">Duluth1</strain>
        <tissue evidence="1">Whole animal</tissue>
    </source>
</reference>
<protein>
    <submittedName>
        <fullName evidence="1">Uncharacterized protein</fullName>
    </submittedName>
</protein>
<reference evidence="1" key="2">
    <citation type="submission" date="2020-11" db="EMBL/GenBank/DDBJ databases">
        <authorList>
            <person name="McCartney M.A."/>
            <person name="Auch B."/>
            <person name="Kono T."/>
            <person name="Mallez S."/>
            <person name="Becker A."/>
            <person name="Gohl D.M."/>
            <person name="Silverstein K.A.T."/>
            <person name="Koren S."/>
            <person name="Bechman K.B."/>
            <person name="Herman A."/>
            <person name="Abrahante J.E."/>
            <person name="Garbe J."/>
        </authorList>
    </citation>
    <scope>NUCLEOTIDE SEQUENCE</scope>
    <source>
        <strain evidence="1">Duluth1</strain>
        <tissue evidence="1">Whole animal</tissue>
    </source>
</reference>
<gene>
    <name evidence="1" type="ORF">DPMN_016603</name>
</gene>
<name>A0A9D4S6K4_DREPO</name>